<feature type="transmembrane region" description="Helical" evidence="1">
    <location>
        <begin position="375"/>
        <end position="395"/>
    </location>
</feature>
<feature type="transmembrane region" description="Helical" evidence="1">
    <location>
        <begin position="285"/>
        <end position="302"/>
    </location>
</feature>
<feature type="transmembrane region" description="Helical" evidence="1">
    <location>
        <begin position="138"/>
        <end position="166"/>
    </location>
</feature>
<sequence>MMSRNKWLRDEITQWHGEGLITADQKERLLERYTPSEWRSSQIILWLAGLLVGLGFILLVAHNWDDIPRHTRLALICGVIVITYTTGYLLAYGRGPNPLAGRYPRIGSAFLLLGLLSYGAGIWLVGQMYHITAYDATGLGLWFLGAIAVAYLTGHPLFFLSALVLLTAANISDATDKAISLITGPLFYAAFAGLIFPFLWRHNEPLHRYGATIAFFLCILFQLLEAEQSLIWFSLFPLLSLIYDKTAEKSRRPLRPLLSTPLLLWGAFFVEIAVLMSRPLLHPEWTWLVGLWVTLSAVLFWIGLRKKALLESLAMVALTSPLSFVSKMFEPEKPWLAEDSAILTTYTEVTALLILFAGAIALIQSGSRLREEWQINSGTCFFLVCVIYAYGRYAWGILDKSLFFIGGGLILFALGYALERKRRQLLDASRKGE</sequence>
<feature type="transmembrane region" description="Helical" evidence="1">
    <location>
        <begin position="178"/>
        <end position="199"/>
    </location>
</feature>
<dbReference type="AlphaFoldDB" id="B0TBS6"/>
<dbReference type="Proteomes" id="UP000008550">
    <property type="component" value="Chromosome"/>
</dbReference>
<keyword evidence="1" id="KW-0812">Transmembrane</keyword>
<dbReference type="HOGENOM" id="CLU_055073_1_0_9"/>
<keyword evidence="4" id="KW-1185">Reference proteome</keyword>
<keyword evidence="1" id="KW-0472">Membrane</keyword>
<name>B0TBS6_HELMI</name>
<reference evidence="3 4" key="1">
    <citation type="journal article" date="2008" name="J. Bacteriol.">
        <title>The genome of Heliobacterium modesticaldum, a phototrophic representative of the Firmicutes containing the simplest photosynthetic apparatus.</title>
        <authorList>
            <person name="Sattley W.M."/>
            <person name="Madigan M.T."/>
            <person name="Swingley W.D."/>
            <person name="Cheung P.C."/>
            <person name="Clocksin K.M."/>
            <person name="Conrad A.L."/>
            <person name="Dejesa L.C."/>
            <person name="Honchak B.M."/>
            <person name="Jung D.O."/>
            <person name="Karbach L.E."/>
            <person name="Kurdoglu A."/>
            <person name="Lahiri S."/>
            <person name="Mastrian S.D."/>
            <person name="Page L.E."/>
            <person name="Taylor H.L."/>
            <person name="Wang Z.T."/>
            <person name="Raymond J."/>
            <person name="Chen M."/>
            <person name="Blankenship R.E."/>
            <person name="Touchman J.W."/>
        </authorList>
    </citation>
    <scope>NUCLEOTIDE SEQUENCE [LARGE SCALE GENOMIC DNA]</scope>
    <source>
        <strain evidence="4">ATCC 51547 / Ice1</strain>
    </source>
</reference>
<feature type="transmembrane region" description="Helical" evidence="1">
    <location>
        <begin position="206"/>
        <end position="224"/>
    </location>
</feature>
<feature type="transmembrane region" description="Helical" evidence="1">
    <location>
        <begin position="341"/>
        <end position="363"/>
    </location>
</feature>
<protein>
    <recommendedName>
        <fullName evidence="2">DUF2157 domain-containing protein</fullName>
    </recommendedName>
</protein>
<dbReference type="STRING" id="498761.HM1_1338"/>
<evidence type="ECO:0000313" key="3">
    <source>
        <dbReference type="EMBL" id="ABZ83915.1"/>
    </source>
</evidence>
<dbReference type="EMBL" id="CP000930">
    <property type="protein sequence ID" value="ABZ83915.1"/>
    <property type="molecule type" value="Genomic_DNA"/>
</dbReference>
<feature type="transmembrane region" description="Helical" evidence="1">
    <location>
        <begin position="43"/>
        <end position="61"/>
    </location>
</feature>
<feature type="transmembrane region" description="Helical" evidence="1">
    <location>
        <begin position="309"/>
        <end position="329"/>
    </location>
</feature>
<feature type="domain" description="DUF2157" evidence="2">
    <location>
        <begin position="14"/>
        <end position="157"/>
    </location>
</feature>
<gene>
    <name evidence="3" type="ORF">HM1_1338</name>
</gene>
<evidence type="ECO:0000259" key="2">
    <source>
        <dbReference type="Pfam" id="PF09925"/>
    </source>
</evidence>
<feature type="transmembrane region" description="Helical" evidence="1">
    <location>
        <begin position="258"/>
        <end position="279"/>
    </location>
</feature>
<accession>B0TBS6</accession>
<feature type="transmembrane region" description="Helical" evidence="1">
    <location>
        <begin position="105"/>
        <end position="126"/>
    </location>
</feature>
<organism evidence="3 4">
    <name type="scientific">Heliobacterium modesticaldum (strain ATCC 51547 / Ice1)</name>
    <dbReference type="NCBI Taxonomy" id="498761"/>
    <lineage>
        <taxon>Bacteria</taxon>
        <taxon>Bacillati</taxon>
        <taxon>Bacillota</taxon>
        <taxon>Clostridia</taxon>
        <taxon>Eubacteriales</taxon>
        <taxon>Heliobacteriaceae</taxon>
        <taxon>Heliomicrobium</taxon>
    </lineage>
</organism>
<feature type="transmembrane region" description="Helical" evidence="1">
    <location>
        <begin position="401"/>
        <end position="418"/>
    </location>
</feature>
<dbReference type="InterPro" id="IPR018677">
    <property type="entry name" value="DUF2157"/>
</dbReference>
<dbReference type="Pfam" id="PF09925">
    <property type="entry name" value="DUF2157"/>
    <property type="match status" value="1"/>
</dbReference>
<proteinExistence type="predicted"/>
<dbReference type="KEGG" id="hmo:HM1_1338"/>
<evidence type="ECO:0000256" key="1">
    <source>
        <dbReference type="SAM" id="Phobius"/>
    </source>
</evidence>
<dbReference type="eggNOG" id="COG4872">
    <property type="taxonomic scope" value="Bacteria"/>
</dbReference>
<feature type="transmembrane region" description="Helical" evidence="1">
    <location>
        <begin position="73"/>
        <end position="93"/>
    </location>
</feature>
<evidence type="ECO:0000313" key="4">
    <source>
        <dbReference type="Proteomes" id="UP000008550"/>
    </source>
</evidence>
<keyword evidence="1" id="KW-1133">Transmembrane helix</keyword>